<comment type="cofactor">
    <cofactor evidence="1">
        <name>pyridoxal 5'-phosphate</name>
        <dbReference type="ChEBI" id="CHEBI:597326"/>
    </cofactor>
</comment>
<evidence type="ECO:0000256" key="7">
    <source>
        <dbReference type="ARBA" id="ARBA00023014"/>
    </source>
</evidence>
<dbReference type="OrthoDB" id="370492at2"/>
<dbReference type="RefSeq" id="WP_149567492.1">
    <property type="nucleotide sequence ID" value="NZ_CP035807.1"/>
</dbReference>
<evidence type="ECO:0000256" key="1">
    <source>
        <dbReference type="ARBA" id="ARBA00001933"/>
    </source>
</evidence>
<dbReference type="GO" id="GO:0046872">
    <property type="term" value="F:metal ion binding"/>
    <property type="evidence" value="ECO:0007669"/>
    <property type="project" value="UniProtKB-KW"/>
</dbReference>
<evidence type="ECO:0000256" key="3">
    <source>
        <dbReference type="ARBA" id="ARBA00022679"/>
    </source>
</evidence>
<dbReference type="GO" id="GO:0008483">
    <property type="term" value="F:transaminase activity"/>
    <property type="evidence" value="ECO:0007669"/>
    <property type="project" value="UniProtKB-KW"/>
</dbReference>
<gene>
    <name evidence="10" type="ORF">EW093_05870</name>
</gene>
<keyword evidence="11" id="KW-1185">Reference proteome</keyword>
<keyword evidence="3 10" id="KW-0808">Transferase</keyword>
<dbReference type="KEGG" id="sper:EW093_05870"/>
<dbReference type="SUPFAM" id="SSF53383">
    <property type="entry name" value="PLP-dependent transferases"/>
    <property type="match status" value="1"/>
</dbReference>
<dbReference type="InterPro" id="IPR016454">
    <property type="entry name" value="Cysteine_dSase"/>
</dbReference>
<dbReference type="GO" id="GO:0051536">
    <property type="term" value="F:iron-sulfur cluster binding"/>
    <property type="evidence" value="ECO:0007669"/>
    <property type="project" value="UniProtKB-KW"/>
</dbReference>
<dbReference type="EMBL" id="CP035807">
    <property type="protein sequence ID" value="QEN04244.1"/>
    <property type="molecule type" value="Genomic_DNA"/>
</dbReference>
<comment type="similarity">
    <text evidence="2">Belongs to the class-V pyridoxal-phosphate-dependent aminotransferase family. NifS/IscS subfamily.</text>
</comment>
<reference evidence="10 11" key="2">
    <citation type="submission" date="2019-09" db="EMBL/GenBank/DDBJ databases">
        <title>Complete Genome Sequence and Methylome Analysis of free living Spirochaetas.</title>
        <authorList>
            <person name="Leshcheva N."/>
            <person name="Mikheeva N."/>
        </authorList>
    </citation>
    <scope>NUCLEOTIDE SEQUENCE [LARGE SCALE GENOMIC DNA]</scope>
    <source>
        <strain evidence="10 11">P</strain>
    </source>
</reference>
<reference evidence="10 11" key="1">
    <citation type="submission" date="2019-02" db="EMBL/GenBank/DDBJ databases">
        <authorList>
            <person name="Fomenkov A."/>
            <person name="Dubinina G."/>
            <person name="Grabovich M."/>
            <person name="Vincze T."/>
            <person name="Roberts R.J."/>
        </authorList>
    </citation>
    <scope>NUCLEOTIDE SEQUENCE [LARGE SCALE GENOMIC DNA]</scope>
    <source>
        <strain evidence="10 11">P</strain>
    </source>
</reference>
<dbReference type="Gene3D" id="3.40.640.10">
    <property type="entry name" value="Type I PLP-dependent aspartate aminotransferase-like (Major domain)"/>
    <property type="match status" value="1"/>
</dbReference>
<sequence>MPCDCNLRKRITRDKITLNKRDVYLDYNSTTKPNNRVLASIDQINRNYWGNPSAQNSRGVNLYNYINGEIHKAKLELGLNNMKIYFDTSSTSLIHKIGNIEKNVITSNIEHTSLLKVANNTVQVDNRGQLDLNKLESICKKQYPSLIVYSPVNHETGNIQPIAKIFEIAKRYNIKIILDAVQTINRLDREKWLPYCDGFYFSGHKIHGVQGAATLILKDSFINFNLDNSPLPFSLYSGTFNSPAVIGLLTATLDTLKSSKTVLNEIRVLQKEGINILAKCSKDIIFESDINNLTGVINISIPIVDKIEDLLMHLSIEGIQVGRLSACSGDINKKSYVLTAMGRDIKRASTSIRISFGRESKRDDFFRLSAALKSFISSNLP</sequence>
<evidence type="ECO:0000313" key="10">
    <source>
        <dbReference type="EMBL" id="QEN04244.1"/>
    </source>
</evidence>
<keyword evidence="7" id="KW-0411">Iron-sulfur</keyword>
<evidence type="ECO:0000256" key="5">
    <source>
        <dbReference type="ARBA" id="ARBA00022898"/>
    </source>
</evidence>
<dbReference type="InterPro" id="IPR015424">
    <property type="entry name" value="PyrdxlP-dep_Trfase"/>
</dbReference>
<dbReference type="Pfam" id="PF00266">
    <property type="entry name" value="Aminotran_5"/>
    <property type="match status" value="1"/>
</dbReference>
<dbReference type="InterPro" id="IPR015421">
    <property type="entry name" value="PyrdxlP-dep_Trfase_major"/>
</dbReference>
<evidence type="ECO:0000259" key="9">
    <source>
        <dbReference type="Pfam" id="PF00266"/>
    </source>
</evidence>
<dbReference type="PANTHER" id="PTHR11601">
    <property type="entry name" value="CYSTEINE DESULFURYLASE FAMILY MEMBER"/>
    <property type="match status" value="1"/>
</dbReference>
<dbReference type="AlphaFoldDB" id="A0A5C1QC44"/>
<dbReference type="PANTHER" id="PTHR11601:SF34">
    <property type="entry name" value="CYSTEINE DESULFURASE"/>
    <property type="match status" value="1"/>
</dbReference>
<dbReference type="InterPro" id="IPR000192">
    <property type="entry name" value="Aminotrans_V_dom"/>
</dbReference>
<feature type="domain" description="Aminotransferase class V" evidence="9">
    <location>
        <begin position="23"/>
        <end position="364"/>
    </location>
</feature>
<keyword evidence="6" id="KW-0408">Iron</keyword>
<dbReference type="InterPro" id="IPR015422">
    <property type="entry name" value="PyrdxlP-dep_Trfase_small"/>
</dbReference>
<dbReference type="Gene3D" id="3.90.1150.10">
    <property type="entry name" value="Aspartate Aminotransferase, domain 1"/>
    <property type="match status" value="1"/>
</dbReference>
<protein>
    <submittedName>
        <fullName evidence="10">Aminotransferase class V-fold PLP-dependent enzyme</fullName>
    </submittedName>
</protein>
<dbReference type="GO" id="GO:0031071">
    <property type="term" value="F:cysteine desulfurase activity"/>
    <property type="evidence" value="ECO:0007669"/>
    <property type="project" value="UniProtKB-EC"/>
</dbReference>
<name>A0A5C1QC44_9SPIO</name>
<evidence type="ECO:0000256" key="2">
    <source>
        <dbReference type="ARBA" id="ARBA00006490"/>
    </source>
</evidence>
<evidence type="ECO:0000256" key="4">
    <source>
        <dbReference type="ARBA" id="ARBA00022723"/>
    </source>
</evidence>
<proteinExistence type="inferred from homology"/>
<organism evidence="10 11">
    <name type="scientific">Thiospirochaeta perfilievii</name>
    <dbReference type="NCBI Taxonomy" id="252967"/>
    <lineage>
        <taxon>Bacteria</taxon>
        <taxon>Pseudomonadati</taxon>
        <taxon>Spirochaetota</taxon>
        <taxon>Spirochaetia</taxon>
        <taxon>Spirochaetales</taxon>
        <taxon>Spirochaetaceae</taxon>
        <taxon>Thiospirochaeta</taxon>
    </lineage>
</organism>
<keyword evidence="5" id="KW-0663">Pyridoxal phosphate</keyword>
<evidence type="ECO:0000256" key="6">
    <source>
        <dbReference type="ARBA" id="ARBA00023004"/>
    </source>
</evidence>
<evidence type="ECO:0000256" key="8">
    <source>
        <dbReference type="ARBA" id="ARBA00050776"/>
    </source>
</evidence>
<dbReference type="PIRSF" id="PIRSF005572">
    <property type="entry name" value="NifS"/>
    <property type="match status" value="1"/>
</dbReference>
<keyword evidence="10" id="KW-0032">Aminotransferase</keyword>
<dbReference type="Proteomes" id="UP000323824">
    <property type="component" value="Chromosome"/>
</dbReference>
<accession>A0A5C1QC44</accession>
<evidence type="ECO:0000313" key="11">
    <source>
        <dbReference type="Proteomes" id="UP000323824"/>
    </source>
</evidence>
<keyword evidence="4" id="KW-0479">Metal-binding</keyword>
<comment type="catalytic activity">
    <reaction evidence="8">
        <text>(sulfur carrier)-H + L-cysteine = (sulfur carrier)-SH + L-alanine</text>
        <dbReference type="Rhea" id="RHEA:43892"/>
        <dbReference type="Rhea" id="RHEA-COMP:14737"/>
        <dbReference type="Rhea" id="RHEA-COMP:14739"/>
        <dbReference type="ChEBI" id="CHEBI:29917"/>
        <dbReference type="ChEBI" id="CHEBI:35235"/>
        <dbReference type="ChEBI" id="CHEBI:57972"/>
        <dbReference type="ChEBI" id="CHEBI:64428"/>
        <dbReference type="EC" id="2.8.1.7"/>
    </reaction>
</comment>